<protein>
    <submittedName>
        <fullName evidence="2">Uncharacterized protein</fullName>
    </submittedName>
</protein>
<dbReference type="OrthoDB" id="2971355at2"/>
<keyword evidence="1" id="KW-1133">Transmembrane helix</keyword>
<name>A0A7C8KS39_9BACI</name>
<evidence type="ECO:0000313" key="2">
    <source>
        <dbReference type="EMBL" id="KAB8138590.1"/>
    </source>
</evidence>
<feature type="transmembrane region" description="Helical" evidence="1">
    <location>
        <begin position="82"/>
        <end position="102"/>
    </location>
</feature>
<keyword evidence="3" id="KW-1185">Reference proteome</keyword>
<keyword evidence="1" id="KW-0812">Transmembrane</keyword>
<feature type="transmembrane region" description="Helical" evidence="1">
    <location>
        <begin position="53"/>
        <end position="70"/>
    </location>
</feature>
<gene>
    <name evidence="2" type="ORF">F9U64_02950</name>
</gene>
<dbReference type="EMBL" id="WEID01000015">
    <property type="protein sequence ID" value="KAB8138590.1"/>
    <property type="molecule type" value="Genomic_DNA"/>
</dbReference>
<dbReference type="Proteomes" id="UP000480246">
    <property type="component" value="Unassembled WGS sequence"/>
</dbReference>
<sequence>MWEEVWNEMLRIMDILMITMQKEVMVIIFAVGLLLTGFYILQPFIRILIALEWENFLTFIFVSISGLWLMNHLVPSIDKKYYIYTIITFSVCVVIQRLWAILKMRAKY</sequence>
<organism evidence="2 3">
    <name type="scientific">Gracilibacillus oryzae</name>
    <dbReference type="NCBI Taxonomy" id="1672701"/>
    <lineage>
        <taxon>Bacteria</taxon>
        <taxon>Bacillati</taxon>
        <taxon>Bacillota</taxon>
        <taxon>Bacilli</taxon>
        <taxon>Bacillales</taxon>
        <taxon>Bacillaceae</taxon>
        <taxon>Gracilibacillus</taxon>
    </lineage>
</organism>
<proteinExistence type="predicted"/>
<comment type="caution">
    <text evidence="2">The sequence shown here is derived from an EMBL/GenBank/DDBJ whole genome shotgun (WGS) entry which is preliminary data.</text>
</comment>
<evidence type="ECO:0000313" key="3">
    <source>
        <dbReference type="Proteomes" id="UP000480246"/>
    </source>
</evidence>
<keyword evidence="1" id="KW-0472">Membrane</keyword>
<feature type="transmembrane region" description="Helical" evidence="1">
    <location>
        <begin position="24"/>
        <end position="41"/>
    </location>
</feature>
<dbReference type="AlphaFoldDB" id="A0A7C8KS39"/>
<dbReference type="RefSeq" id="WP_153401517.1">
    <property type="nucleotide sequence ID" value="NZ_ML762425.1"/>
</dbReference>
<accession>A0A7C8KS39</accession>
<reference evidence="2 3" key="1">
    <citation type="submission" date="2019-10" db="EMBL/GenBank/DDBJ databases">
        <title>Gracilibacillus sp. nov. isolated from rice seeds.</title>
        <authorList>
            <person name="He S."/>
        </authorList>
    </citation>
    <scope>NUCLEOTIDE SEQUENCE [LARGE SCALE GENOMIC DNA]</scope>
    <source>
        <strain evidence="2 3">TD8</strain>
    </source>
</reference>
<evidence type="ECO:0000256" key="1">
    <source>
        <dbReference type="SAM" id="Phobius"/>
    </source>
</evidence>